<dbReference type="EMBL" id="CAADFK010000092">
    <property type="protein sequence ID" value="VFK16255.1"/>
    <property type="molecule type" value="Genomic_DNA"/>
</dbReference>
<evidence type="ECO:0000313" key="2">
    <source>
        <dbReference type="EMBL" id="VFK16255.1"/>
    </source>
</evidence>
<protein>
    <submittedName>
        <fullName evidence="2">Uncharacterized protein</fullName>
    </submittedName>
</protein>
<reference evidence="2" key="1">
    <citation type="submission" date="2019-02" db="EMBL/GenBank/DDBJ databases">
        <authorList>
            <person name="Gruber-Vodicka R. H."/>
            <person name="Seah K. B. B."/>
        </authorList>
    </citation>
    <scope>NUCLEOTIDE SEQUENCE</scope>
    <source>
        <strain evidence="2">BECK_S313</strain>
    </source>
</reference>
<name>A0A450WGX7_9GAMM</name>
<feature type="region of interest" description="Disordered" evidence="1">
    <location>
        <begin position="33"/>
        <end position="56"/>
    </location>
</feature>
<organism evidence="2">
    <name type="scientific">Candidatus Kentrum sp. LPFa</name>
    <dbReference type="NCBI Taxonomy" id="2126335"/>
    <lineage>
        <taxon>Bacteria</taxon>
        <taxon>Pseudomonadati</taxon>
        <taxon>Pseudomonadota</taxon>
        <taxon>Gammaproteobacteria</taxon>
        <taxon>Candidatus Kentrum</taxon>
    </lineage>
</organism>
<evidence type="ECO:0000256" key="1">
    <source>
        <dbReference type="SAM" id="MobiDB-lite"/>
    </source>
</evidence>
<proteinExistence type="predicted"/>
<feature type="compositionally biased region" description="Polar residues" evidence="1">
    <location>
        <begin position="45"/>
        <end position="56"/>
    </location>
</feature>
<accession>A0A450WGX7</accession>
<sequence length="56" mass="6365">MQTNEMIAEIKETVTWEDWRSNIMLIAREMAKSNHAGKPGAREQAMSSQLETTIEA</sequence>
<dbReference type="AlphaFoldDB" id="A0A450WGX7"/>
<gene>
    <name evidence="2" type="ORF">BECKLPF1236B_GA0070989_10923</name>
</gene>